<dbReference type="STRING" id="1003.SAMN04488541_102945"/>
<dbReference type="EMBL" id="FONY01000029">
    <property type="protein sequence ID" value="SFF38153.1"/>
    <property type="molecule type" value="Genomic_DNA"/>
</dbReference>
<dbReference type="PROSITE" id="PS51257">
    <property type="entry name" value="PROKAR_LIPOPROTEIN"/>
    <property type="match status" value="1"/>
</dbReference>
<organism evidence="2 3">
    <name type="scientific">Thermoflexibacter ruber</name>
    <dbReference type="NCBI Taxonomy" id="1003"/>
    <lineage>
        <taxon>Bacteria</taxon>
        <taxon>Pseudomonadati</taxon>
        <taxon>Bacteroidota</taxon>
        <taxon>Cytophagia</taxon>
        <taxon>Cytophagales</taxon>
        <taxon>Thermoflexibacteraceae</taxon>
        <taxon>Thermoflexibacter</taxon>
    </lineage>
</organism>
<dbReference type="AlphaFoldDB" id="A0A1I2I908"/>
<evidence type="ECO:0008006" key="4">
    <source>
        <dbReference type="Google" id="ProtNLM"/>
    </source>
</evidence>
<feature type="chain" id="PRO_5011458526" description="Lipoprotein" evidence="1">
    <location>
        <begin position="23"/>
        <end position="225"/>
    </location>
</feature>
<proteinExistence type="predicted"/>
<evidence type="ECO:0000313" key="3">
    <source>
        <dbReference type="Proteomes" id="UP000199513"/>
    </source>
</evidence>
<keyword evidence="3" id="KW-1185">Reference proteome</keyword>
<name>A0A1I2I908_9BACT</name>
<dbReference type="RefSeq" id="WP_143090947.1">
    <property type="nucleotide sequence ID" value="NZ_FONY01000029.1"/>
</dbReference>
<dbReference type="SUPFAM" id="SSF140478">
    <property type="entry name" value="LemA-like"/>
    <property type="match status" value="1"/>
</dbReference>
<gene>
    <name evidence="2" type="ORF">SAMN04488541_102945</name>
</gene>
<evidence type="ECO:0000313" key="2">
    <source>
        <dbReference type="EMBL" id="SFF38153.1"/>
    </source>
</evidence>
<protein>
    <recommendedName>
        <fullName evidence="4">Lipoprotein</fullName>
    </recommendedName>
</protein>
<sequence>MNNLILKKCALLLLLSSCLFVACENKKKTSSQTQDSTQIADEDPWANVELEDENDPFRGLTLDKKLDAILDSIDIQWYAWNKNDDERNANIGVFIQELAKLPKHNKAALDSVKMLHQRALELKLTQANLSDSKRIDDYDANTELLMAKLTSLMQNTPQIEKCKPCRNLFSQIKNADENEFILRKTYDDNVFILNEVLTKEKNNIEKLGDKYKSIKPFPHFTIIVQ</sequence>
<accession>A0A1I2I908</accession>
<feature type="signal peptide" evidence="1">
    <location>
        <begin position="1"/>
        <end position="22"/>
    </location>
</feature>
<dbReference type="Proteomes" id="UP000199513">
    <property type="component" value="Unassembled WGS sequence"/>
</dbReference>
<evidence type="ECO:0000256" key="1">
    <source>
        <dbReference type="SAM" id="SignalP"/>
    </source>
</evidence>
<dbReference type="InterPro" id="IPR023353">
    <property type="entry name" value="LemA-like_dom_sf"/>
</dbReference>
<keyword evidence="1" id="KW-0732">Signal</keyword>
<reference evidence="2 3" key="1">
    <citation type="submission" date="2016-10" db="EMBL/GenBank/DDBJ databases">
        <authorList>
            <person name="de Groot N.N."/>
        </authorList>
    </citation>
    <scope>NUCLEOTIDE SEQUENCE [LARGE SCALE GENOMIC DNA]</scope>
    <source>
        <strain>GEY</strain>
        <strain evidence="3">DSM 9560</strain>
    </source>
</reference>